<feature type="compositionally biased region" description="Low complexity" evidence="6">
    <location>
        <begin position="98"/>
        <end position="111"/>
    </location>
</feature>
<evidence type="ECO:0000256" key="5">
    <source>
        <dbReference type="ARBA" id="ARBA00023242"/>
    </source>
</evidence>
<dbReference type="Pfam" id="PF04082">
    <property type="entry name" value="Fungal_trans"/>
    <property type="match status" value="1"/>
</dbReference>
<evidence type="ECO:0000313" key="8">
    <source>
        <dbReference type="EMBL" id="KAF1990953.1"/>
    </source>
</evidence>
<feature type="compositionally biased region" description="Low complexity" evidence="6">
    <location>
        <begin position="732"/>
        <end position="742"/>
    </location>
</feature>
<comment type="subcellular location">
    <subcellularLocation>
        <location evidence="1">Nucleus</location>
    </subcellularLocation>
</comment>
<evidence type="ECO:0000256" key="2">
    <source>
        <dbReference type="ARBA" id="ARBA00022723"/>
    </source>
</evidence>
<dbReference type="InterPro" id="IPR050815">
    <property type="entry name" value="TF_fung"/>
</dbReference>
<dbReference type="InterPro" id="IPR001138">
    <property type="entry name" value="Zn2Cys6_DnaBD"/>
</dbReference>
<evidence type="ECO:0000256" key="6">
    <source>
        <dbReference type="SAM" id="MobiDB-lite"/>
    </source>
</evidence>
<feature type="domain" description="Zn(2)-C6 fungal-type" evidence="7">
    <location>
        <begin position="23"/>
        <end position="53"/>
    </location>
</feature>
<feature type="region of interest" description="Disordered" evidence="6">
    <location>
        <begin position="83"/>
        <end position="114"/>
    </location>
</feature>
<feature type="compositionally biased region" description="Low complexity" evidence="6">
    <location>
        <begin position="684"/>
        <end position="703"/>
    </location>
</feature>
<evidence type="ECO:0000256" key="1">
    <source>
        <dbReference type="ARBA" id="ARBA00004123"/>
    </source>
</evidence>
<keyword evidence="2" id="KW-0479">Metal-binding</keyword>
<dbReference type="GO" id="GO:0008270">
    <property type="term" value="F:zinc ion binding"/>
    <property type="evidence" value="ECO:0007669"/>
    <property type="project" value="InterPro"/>
</dbReference>
<dbReference type="InterPro" id="IPR036864">
    <property type="entry name" value="Zn2-C6_fun-type_DNA-bd_sf"/>
</dbReference>
<feature type="region of interest" description="Disordered" evidence="6">
    <location>
        <begin position="720"/>
        <end position="835"/>
    </location>
</feature>
<dbReference type="CDD" id="cd00067">
    <property type="entry name" value="GAL4"/>
    <property type="match status" value="1"/>
</dbReference>
<evidence type="ECO:0000313" key="9">
    <source>
        <dbReference type="Proteomes" id="UP000800041"/>
    </source>
</evidence>
<protein>
    <recommendedName>
        <fullName evidence="7">Zn(2)-C6 fungal-type domain-containing protein</fullName>
    </recommendedName>
</protein>
<dbReference type="EMBL" id="ML977140">
    <property type="protein sequence ID" value="KAF1990953.1"/>
    <property type="molecule type" value="Genomic_DNA"/>
</dbReference>
<feature type="compositionally biased region" description="Gly residues" evidence="6">
    <location>
        <begin position="861"/>
        <end position="878"/>
    </location>
</feature>
<organism evidence="8 9">
    <name type="scientific">Aulographum hederae CBS 113979</name>
    <dbReference type="NCBI Taxonomy" id="1176131"/>
    <lineage>
        <taxon>Eukaryota</taxon>
        <taxon>Fungi</taxon>
        <taxon>Dikarya</taxon>
        <taxon>Ascomycota</taxon>
        <taxon>Pezizomycotina</taxon>
        <taxon>Dothideomycetes</taxon>
        <taxon>Pleosporomycetidae</taxon>
        <taxon>Aulographales</taxon>
        <taxon>Aulographaceae</taxon>
    </lineage>
</organism>
<feature type="region of interest" description="Disordered" evidence="6">
    <location>
        <begin position="858"/>
        <end position="881"/>
    </location>
</feature>
<name>A0A6G1HCI9_9PEZI</name>
<keyword evidence="3" id="KW-0805">Transcription regulation</keyword>
<sequence length="926" mass="101405">MSRVQIGTLPRRSMSNQPRELMNCKSCRKRKIKCNRLRPTCEACRIFQCPCVYDAVPKRRGPKTDVIEALLKRVDGLEKRFKDDDTVEDGLHQQSPHSRGSGSDVSPSSTGAGAPLATLAPRSVEVQNQPIMTEEGVLPSPNISPMRLIDTYFARFHDGPFHIFDENTIRRRHHSGRLSKKIAWAMYAASARFMMDTEGLEACVIIGNNYARRARLEVDADESSIENVQTLLLLCQAVYQDGKGKKAYMILTSAISMALALNLHMEAPPSAGISMEEQESRRLLFWSCYLMDRFAACGSRRPCLIPDDCIALRLPSLQDQSGAILFEGDFFSPNLWGTRGVAEPNIFPQNSHAMLIGITRILGTTNQYLASGGAKGDSHFPWHSLSMLSRIRQDLDIWATGTQGAFTSMEGLFGRPDSTVLALSKLIYHLIYCLIYRPFLPLNLMELSRTGQHQSWQIEATNLCFFHANAISDLVEIGHSSATKLYWPAFVAFCICTAGTIHVHGAYYEGNVNDVFSASGDLLGRGLRVLVDMRRIWAGVQHQIDTLRAICNHHRELLRSHDNGLGYSPVFTLDDFFIRYTGIVPNLDGAFISFADIAPISVESPKRHAFIAPRIDTTMQQRQQGHRQSSTPYTPNTEPPTSARQDSLNSRSNMAHLAKTSTDHPTSAIGGFDIHAAQQHHQHQQQQLHYQRQQHQQQHQHQQANPSMAAALQYMGASTTTTDHHHDHPFHHPNISSASQAGTGTGSGRSKSNSNVSAPTPSGATVSSPSVVGDAQQQLHQSQSQSQSIHTHGGTHRQTSIPHVDERGGNGNGNSDLTPAAANAHHSNMNGFGDPMLGVQVQPSTSLDNHDLEIPTVVGSNDGGVGGGSGVGGAGRTAGEGDEDTITAAAQSQDFDPFLRLLEQLAENDQARSGPSELDYFLSGGG</sequence>
<accession>A0A6G1HCI9</accession>
<dbReference type="SMART" id="SM00066">
    <property type="entry name" value="GAL4"/>
    <property type="match status" value="1"/>
</dbReference>
<dbReference type="SUPFAM" id="SSF57701">
    <property type="entry name" value="Zn2/Cys6 DNA-binding domain"/>
    <property type="match status" value="1"/>
</dbReference>
<dbReference type="GO" id="GO:0000981">
    <property type="term" value="F:DNA-binding transcription factor activity, RNA polymerase II-specific"/>
    <property type="evidence" value="ECO:0007669"/>
    <property type="project" value="InterPro"/>
</dbReference>
<dbReference type="GO" id="GO:0006351">
    <property type="term" value="P:DNA-templated transcription"/>
    <property type="evidence" value="ECO:0007669"/>
    <property type="project" value="InterPro"/>
</dbReference>
<gene>
    <name evidence="8" type="ORF">K402DRAFT_389158</name>
</gene>
<feature type="region of interest" description="Disordered" evidence="6">
    <location>
        <begin position="907"/>
        <end position="926"/>
    </location>
</feature>
<feature type="region of interest" description="Disordered" evidence="6">
    <location>
        <begin position="618"/>
        <end position="650"/>
    </location>
</feature>
<dbReference type="CDD" id="cd12148">
    <property type="entry name" value="fungal_TF_MHR"/>
    <property type="match status" value="1"/>
</dbReference>
<dbReference type="PANTHER" id="PTHR47338">
    <property type="entry name" value="ZN(II)2CYS6 TRANSCRIPTION FACTOR (EUROFUNG)-RELATED"/>
    <property type="match status" value="1"/>
</dbReference>
<dbReference type="Pfam" id="PF00172">
    <property type="entry name" value="Zn_clus"/>
    <property type="match status" value="1"/>
</dbReference>
<dbReference type="OrthoDB" id="5297881at2759"/>
<dbReference type="GO" id="GO:0005634">
    <property type="term" value="C:nucleus"/>
    <property type="evidence" value="ECO:0007669"/>
    <property type="project" value="UniProtKB-SubCell"/>
</dbReference>
<feature type="region of interest" description="Disordered" evidence="6">
    <location>
        <begin position="678"/>
        <end position="708"/>
    </location>
</feature>
<proteinExistence type="predicted"/>
<dbReference type="PANTHER" id="PTHR47338:SF4">
    <property type="entry name" value="ZN(II)2CYS6 TRANSCRIPTION FACTOR (EUROFUNG)"/>
    <property type="match status" value="1"/>
</dbReference>
<dbReference type="GO" id="GO:0003677">
    <property type="term" value="F:DNA binding"/>
    <property type="evidence" value="ECO:0007669"/>
    <property type="project" value="InterPro"/>
</dbReference>
<dbReference type="SMART" id="SM00906">
    <property type="entry name" value="Fungal_trans"/>
    <property type="match status" value="1"/>
</dbReference>
<feature type="compositionally biased region" description="Low complexity" evidence="6">
    <location>
        <begin position="776"/>
        <end position="788"/>
    </location>
</feature>
<evidence type="ECO:0000256" key="3">
    <source>
        <dbReference type="ARBA" id="ARBA00023015"/>
    </source>
</evidence>
<dbReference type="PROSITE" id="PS50048">
    <property type="entry name" value="ZN2_CY6_FUNGAL_2"/>
    <property type="match status" value="1"/>
</dbReference>
<evidence type="ECO:0000259" key="7">
    <source>
        <dbReference type="PROSITE" id="PS50048"/>
    </source>
</evidence>
<dbReference type="InterPro" id="IPR007219">
    <property type="entry name" value="XnlR_reg_dom"/>
</dbReference>
<keyword evidence="4" id="KW-0804">Transcription</keyword>
<feature type="compositionally biased region" description="Polar residues" evidence="6">
    <location>
        <begin position="749"/>
        <end position="770"/>
    </location>
</feature>
<dbReference type="Gene3D" id="4.10.240.10">
    <property type="entry name" value="Zn(2)-C6 fungal-type DNA-binding domain"/>
    <property type="match status" value="1"/>
</dbReference>
<keyword evidence="9" id="KW-1185">Reference proteome</keyword>
<reference evidence="8" key="1">
    <citation type="journal article" date="2020" name="Stud. Mycol.">
        <title>101 Dothideomycetes genomes: a test case for predicting lifestyles and emergence of pathogens.</title>
        <authorList>
            <person name="Haridas S."/>
            <person name="Albert R."/>
            <person name="Binder M."/>
            <person name="Bloem J."/>
            <person name="Labutti K."/>
            <person name="Salamov A."/>
            <person name="Andreopoulos B."/>
            <person name="Baker S."/>
            <person name="Barry K."/>
            <person name="Bills G."/>
            <person name="Bluhm B."/>
            <person name="Cannon C."/>
            <person name="Castanera R."/>
            <person name="Culley D."/>
            <person name="Daum C."/>
            <person name="Ezra D."/>
            <person name="Gonzalez J."/>
            <person name="Henrissat B."/>
            <person name="Kuo A."/>
            <person name="Liang C."/>
            <person name="Lipzen A."/>
            <person name="Lutzoni F."/>
            <person name="Magnuson J."/>
            <person name="Mondo S."/>
            <person name="Nolan M."/>
            <person name="Ohm R."/>
            <person name="Pangilinan J."/>
            <person name="Park H.-J."/>
            <person name="Ramirez L."/>
            <person name="Alfaro M."/>
            <person name="Sun H."/>
            <person name="Tritt A."/>
            <person name="Yoshinaga Y."/>
            <person name="Zwiers L.-H."/>
            <person name="Turgeon B."/>
            <person name="Goodwin S."/>
            <person name="Spatafora J."/>
            <person name="Crous P."/>
            <person name="Grigoriev I."/>
        </authorList>
    </citation>
    <scope>NUCLEOTIDE SEQUENCE</scope>
    <source>
        <strain evidence="8">CBS 113979</strain>
    </source>
</reference>
<dbReference type="Proteomes" id="UP000800041">
    <property type="component" value="Unassembled WGS sequence"/>
</dbReference>
<evidence type="ECO:0000256" key="4">
    <source>
        <dbReference type="ARBA" id="ARBA00023163"/>
    </source>
</evidence>
<keyword evidence="5" id="KW-0539">Nucleus</keyword>
<dbReference type="AlphaFoldDB" id="A0A6G1HCI9"/>